<name>A0A9X1IR71_9SPHN</name>
<dbReference type="AlphaFoldDB" id="A0A9X1IR71"/>
<dbReference type="Proteomes" id="UP001138757">
    <property type="component" value="Unassembled WGS sequence"/>
</dbReference>
<comment type="caution">
    <text evidence="1">The sequence shown here is derived from an EMBL/GenBank/DDBJ whole genome shotgun (WGS) entry which is preliminary data.</text>
</comment>
<sequence>MRTLIEEMVDIQRKMGETAYAARKDASQKPALIAMRRAFAKQVIAVAEAAGNDPGLRANPTLEAEFRQRLAQMRSGIALHQAKWPAVLLDDGNDEFRTSADAIIKTNREFAAWALSILP</sequence>
<evidence type="ECO:0000313" key="1">
    <source>
        <dbReference type="EMBL" id="MBT2186990.1"/>
    </source>
</evidence>
<protein>
    <submittedName>
        <fullName evidence="1">Uncharacterized protein</fullName>
    </submittedName>
</protein>
<keyword evidence="2" id="KW-1185">Reference proteome</keyword>
<gene>
    <name evidence="1" type="ORF">KK488_08535</name>
</gene>
<accession>A0A9X1IR71</accession>
<dbReference type="EMBL" id="JAHGAW010000005">
    <property type="protein sequence ID" value="MBT2186990.1"/>
    <property type="molecule type" value="Genomic_DNA"/>
</dbReference>
<proteinExistence type="predicted"/>
<evidence type="ECO:0000313" key="2">
    <source>
        <dbReference type="Proteomes" id="UP001138757"/>
    </source>
</evidence>
<reference evidence="1" key="1">
    <citation type="submission" date="2021-05" db="EMBL/GenBank/DDBJ databases">
        <title>Genome of Sphingobium sp. strain.</title>
        <authorList>
            <person name="Fan R."/>
        </authorList>
    </citation>
    <scope>NUCLEOTIDE SEQUENCE</scope>
    <source>
        <strain evidence="1">H33</strain>
    </source>
</reference>
<organism evidence="1 2">
    <name type="scientific">Sphingobium nicotianae</name>
    <dbReference type="NCBI Taxonomy" id="2782607"/>
    <lineage>
        <taxon>Bacteria</taxon>
        <taxon>Pseudomonadati</taxon>
        <taxon>Pseudomonadota</taxon>
        <taxon>Alphaproteobacteria</taxon>
        <taxon>Sphingomonadales</taxon>
        <taxon>Sphingomonadaceae</taxon>
        <taxon>Sphingobium</taxon>
    </lineage>
</organism>